<feature type="signal peptide" evidence="1">
    <location>
        <begin position="1"/>
        <end position="44"/>
    </location>
</feature>
<evidence type="ECO:0008006" key="4">
    <source>
        <dbReference type="Google" id="ProtNLM"/>
    </source>
</evidence>
<proteinExistence type="predicted"/>
<dbReference type="AlphaFoldDB" id="A0A0M2RBF0"/>
<evidence type="ECO:0000313" key="3">
    <source>
        <dbReference type="Proteomes" id="UP000034491"/>
    </source>
</evidence>
<keyword evidence="1" id="KW-0732">Signal</keyword>
<gene>
    <name evidence="2" type="ORF">WH95_04610</name>
</gene>
<sequence>MPRQIGQTSKQDKQSIAMLSVLALCLKLLLPIFASFFISVQATAATPDDSANDINPTLQEALSFICTPNGLDKNLDNGSGSGPTTQMDHCDHCLTCAFYSLQRNTDKLTSASLTLSPLSWQVIKSKQAKLPFDDHRHSSRAPPRA</sequence>
<evidence type="ECO:0000313" key="2">
    <source>
        <dbReference type="EMBL" id="KKJ77734.1"/>
    </source>
</evidence>
<keyword evidence="3" id="KW-1185">Reference proteome</keyword>
<organism evidence="2 3">
    <name type="scientific">Kiloniella litopenaei</name>
    <dbReference type="NCBI Taxonomy" id="1549748"/>
    <lineage>
        <taxon>Bacteria</taxon>
        <taxon>Pseudomonadati</taxon>
        <taxon>Pseudomonadota</taxon>
        <taxon>Alphaproteobacteria</taxon>
        <taxon>Rhodospirillales</taxon>
        <taxon>Kiloniellaceae</taxon>
        <taxon>Kiloniella</taxon>
    </lineage>
</organism>
<comment type="caution">
    <text evidence="2">The sequence shown here is derived from an EMBL/GenBank/DDBJ whole genome shotgun (WGS) entry which is preliminary data.</text>
</comment>
<name>A0A0M2RBF0_9PROT</name>
<dbReference type="OrthoDB" id="8479702at2"/>
<evidence type="ECO:0000256" key="1">
    <source>
        <dbReference type="SAM" id="SignalP"/>
    </source>
</evidence>
<feature type="chain" id="PRO_5005640666" description="DUF2946 domain-containing protein" evidence="1">
    <location>
        <begin position="45"/>
        <end position="145"/>
    </location>
</feature>
<reference evidence="2 3" key="1">
    <citation type="submission" date="2015-03" db="EMBL/GenBank/DDBJ databases">
        <title>Genome sequence of Kiloniella sp. P1-1, isolated from the gut microflora of Pacific white shrimp, Penaeus vannamei.</title>
        <authorList>
            <person name="Shao Z."/>
            <person name="Wang L."/>
            <person name="Li X."/>
        </authorList>
    </citation>
    <scope>NUCLEOTIDE SEQUENCE [LARGE SCALE GENOMIC DNA]</scope>
    <source>
        <strain evidence="2 3">P1-1</strain>
    </source>
</reference>
<dbReference type="EMBL" id="LANI01000003">
    <property type="protein sequence ID" value="KKJ77734.1"/>
    <property type="molecule type" value="Genomic_DNA"/>
</dbReference>
<protein>
    <recommendedName>
        <fullName evidence="4">DUF2946 domain-containing protein</fullName>
    </recommendedName>
</protein>
<dbReference type="Proteomes" id="UP000034491">
    <property type="component" value="Unassembled WGS sequence"/>
</dbReference>
<dbReference type="RefSeq" id="WP_046503657.1">
    <property type="nucleotide sequence ID" value="NZ_LANI01000003.1"/>
</dbReference>
<accession>A0A0M2RBF0</accession>